<evidence type="ECO:0000313" key="1">
    <source>
        <dbReference type="EMBL" id="ABL68491.1"/>
    </source>
</evidence>
<dbReference type="GO" id="GO:0016788">
    <property type="term" value="F:hydrolase activity, acting on ester bonds"/>
    <property type="evidence" value="ECO:0007669"/>
    <property type="project" value="UniProtKB-ARBA"/>
</dbReference>
<dbReference type="SUPFAM" id="SSF52266">
    <property type="entry name" value="SGNH hydrolase"/>
    <property type="match status" value="1"/>
</dbReference>
<dbReference type="EMBL" id="CP000489">
    <property type="protein sequence ID" value="ABL68491.1"/>
    <property type="molecule type" value="Genomic_DNA"/>
</dbReference>
<dbReference type="HOGENOM" id="CLU_466070_0_0_5"/>
<gene>
    <name evidence="1" type="ordered locus">Pden_0377</name>
</gene>
<dbReference type="KEGG" id="pde:Pden_0377"/>
<accession>A1AYZ7</accession>
<name>A1AYZ7_PARDP</name>
<dbReference type="GeneID" id="93451600"/>
<reference evidence="2" key="1">
    <citation type="submission" date="2006-12" db="EMBL/GenBank/DDBJ databases">
        <title>Complete sequence of chromosome 1 of Paracoccus denitrificans PD1222.</title>
        <authorList>
            <person name="Copeland A."/>
            <person name="Lucas S."/>
            <person name="Lapidus A."/>
            <person name="Barry K."/>
            <person name="Detter J.C."/>
            <person name="Glavina del Rio T."/>
            <person name="Hammon N."/>
            <person name="Israni S."/>
            <person name="Dalin E."/>
            <person name="Tice H."/>
            <person name="Pitluck S."/>
            <person name="Munk A.C."/>
            <person name="Brettin T."/>
            <person name="Bruce D."/>
            <person name="Han C."/>
            <person name="Tapia R."/>
            <person name="Gilna P."/>
            <person name="Schmutz J."/>
            <person name="Larimer F."/>
            <person name="Land M."/>
            <person name="Hauser L."/>
            <person name="Kyrpides N."/>
            <person name="Lykidis A."/>
            <person name="Spiro S."/>
            <person name="Richardson D.J."/>
            <person name="Moir J.W.B."/>
            <person name="Ferguson S.J."/>
            <person name="van Spanning R.J.M."/>
            <person name="Richardson P."/>
        </authorList>
    </citation>
    <scope>NUCLEOTIDE SEQUENCE [LARGE SCALE GENOMIC DNA]</scope>
    <source>
        <strain evidence="2">Pd 1222</strain>
    </source>
</reference>
<dbReference type="RefSeq" id="WP_011746724.1">
    <property type="nucleotide sequence ID" value="NC_008686.1"/>
</dbReference>
<dbReference type="Gene3D" id="3.40.50.1110">
    <property type="entry name" value="SGNH hydrolase"/>
    <property type="match status" value="1"/>
</dbReference>
<dbReference type="EnsemblBacteria" id="ABL68491">
    <property type="protein sequence ID" value="ABL68491"/>
    <property type="gene ID" value="Pden_0377"/>
</dbReference>
<dbReference type="InterPro" id="IPR036514">
    <property type="entry name" value="SGNH_hydro_sf"/>
</dbReference>
<dbReference type="OrthoDB" id="7762179at2"/>
<dbReference type="Proteomes" id="UP000000361">
    <property type="component" value="Chromosome 1"/>
</dbReference>
<organism evidence="1 2">
    <name type="scientific">Paracoccus denitrificans (strain Pd 1222)</name>
    <dbReference type="NCBI Taxonomy" id="318586"/>
    <lineage>
        <taxon>Bacteria</taxon>
        <taxon>Pseudomonadati</taxon>
        <taxon>Pseudomonadota</taxon>
        <taxon>Alphaproteobacteria</taxon>
        <taxon>Rhodobacterales</taxon>
        <taxon>Paracoccaceae</taxon>
        <taxon>Paracoccus</taxon>
    </lineage>
</organism>
<evidence type="ECO:0000313" key="2">
    <source>
        <dbReference type="Proteomes" id="UP000000361"/>
    </source>
</evidence>
<sequence>MSFQSDANEAYPNGTPVDKADVRALWGRVDGVVANGGKVFPARGDAEAAGQSALVPALSRIFVTEGSYLHLRGPSSQALDPLFPSYPYWGIQFIVPNTTAAWNRANHTGTQPISTVDGLPEALDGKADQEVVNGLIADAEDQAEKLTFATAEGSPFDSHLTDSRGDLLAGWAADRAALAGMDFLRNDGLDRPVVVGSDNFVLWYPPDAEPAQNPALTPYFGSRLFGIAGERLPIYAAGLIANRADVEQVRLVLAGAAGEVGYGDRRVDVDAAGLGASAALQLRNRADAGGPFVELPLTVHAAPKAPGSGDAPVILSVGDSITHRSGTALAAVYLDEWGYTPDFIGTLMSETGGDAPPVAGEGKPGHCLQDLTYDVTNRVQPLAPGDESLYNAMSTADKRLRNTMLRAATGGDDPADVRNGYVLDFGFYITRHGLATPTVLWQGYGTNDIRDIPAGDIEDRIHDMDSLVYRRWHAAYPSAPVVRWMPGTAWDADRNLVWTASYIPTIRGMLRAAAEATGPVLLVPTWAMHTPEAGYDLVPSPAIPDPVTGHIVRTIGDTIHPTGASRRELFRAVAAALACASTGNF</sequence>
<proteinExistence type="predicted"/>
<keyword evidence="2" id="KW-1185">Reference proteome</keyword>
<dbReference type="eggNOG" id="ENOG503305S">
    <property type="taxonomic scope" value="Bacteria"/>
</dbReference>
<dbReference type="AlphaFoldDB" id="A1AYZ7"/>
<protein>
    <submittedName>
        <fullName evidence="1">Uncharacterized protein</fullName>
    </submittedName>
</protein>
<dbReference type="STRING" id="318586.Pden_0377"/>